<keyword evidence="3" id="KW-0863">Zinc-finger</keyword>
<accession>A0A8H6TM81</accession>
<dbReference type="Proteomes" id="UP000613580">
    <property type="component" value="Unassembled WGS sequence"/>
</dbReference>
<dbReference type="InterPro" id="IPR052035">
    <property type="entry name" value="ZnF_BED_domain_contain"/>
</dbReference>
<evidence type="ECO:0000313" key="7">
    <source>
        <dbReference type="EMBL" id="KAF7319654.1"/>
    </source>
</evidence>
<dbReference type="OrthoDB" id="3247971at2759"/>
<evidence type="ECO:0000313" key="8">
    <source>
        <dbReference type="Proteomes" id="UP000613580"/>
    </source>
</evidence>
<keyword evidence="4" id="KW-0862">Zinc</keyword>
<gene>
    <name evidence="7" type="ORF">HMN09_00305900</name>
</gene>
<comment type="caution">
    <text evidence="7">The sequence shown here is derived from an EMBL/GenBank/DDBJ whole genome shotgun (WGS) entry which is preliminary data.</text>
</comment>
<evidence type="ECO:0000256" key="6">
    <source>
        <dbReference type="SAM" id="MobiDB-lite"/>
    </source>
</evidence>
<dbReference type="GO" id="GO:0008270">
    <property type="term" value="F:zinc ion binding"/>
    <property type="evidence" value="ECO:0007669"/>
    <property type="project" value="UniProtKB-KW"/>
</dbReference>
<dbReference type="PANTHER" id="PTHR46481:SF10">
    <property type="entry name" value="ZINC FINGER BED DOMAIN-CONTAINING PROTEIN 39"/>
    <property type="match status" value="1"/>
</dbReference>
<evidence type="ECO:0000256" key="4">
    <source>
        <dbReference type="ARBA" id="ARBA00022833"/>
    </source>
</evidence>
<keyword evidence="8" id="KW-1185">Reference proteome</keyword>
<keyword evidence="5" id="KW-0539">Nucleus</keyword>
<dbReference type="PANTHER" id="PTHR46481">
    <property type="entry name" value="ZINC FINGER BED DOMAIN-CONTAINING PROTEIN 4"/>
    <property type="match status" value="1"/>
</dbReference>
<evidence type="ECO:0000256" key="1">
    <source>
        <dbReference type="ARBA" id="ARBA00004123"/>
    </source>
</evidence>
<name>A0A8H6TM81_MYCCL</name>
<reference evidence="7" key="1">
    <citation type="submission" date="2020-05" db="EMBL/GenBank/DDBJ databases">
        <title>Mycena genomes resolve the evolution of fungal bioluminescence.</title>
        <authorList>
            <person name="Tsai I.J."/>
        </authorList>
    </citation>
    <scope>NUCLEOTIDE SEQUENCE</scope>
    <source>
        <strain evidence="7">110903Hualien_Pintung</strain>
    </source>
</reference>
<dbReference type="SUPFAM" id="SSF53098">
    <property type="entry name" value="Ribonuclease H-like"/>
    <property type="match status" value="1"/>
</dbReference>
<dbReference type="GO" id="GO:0005634">
    <property type="term" value="C:nucleus"/>
    <property type="evidence" value="ECO:0007669"/>
    <property type="project" value="UniProtKB-SubCell"/>
</dbReference>
<feature type="region of interest" description="Disordered" evidence="6">
    <location>
        <begin position="1"/>
        <end position="38"/>
    </location>
</feature>
<dbReference type="InterPro" id="IPR012337">
    <property type="entry name" value="RNaseH-like_sf"/>
</dbReference>
<dbReference type="EMBL" id="JACAZE010000003">
    <property type="protein sequence ID" value="KAF7319654.1"/>
    <property type="molecule type" value="Genomic_DNA"/>
</dbReference>
<evidence type="ECO:0000256" key="3">
    <source>
        <dbReference type="ARBA" id="ARBA00022771"/>
    </source>
</evidence>
<protein>
    <submittedName>
        <fullName evidence="7">Dimer-Tnp-hAT domain-containing protein</fullName>
    </submittedName>
</protein>
<organism evidence="7 8">
    <name type="scientific">Mycena chlorophos</name>
    <name type="common">Agaric fungus</name>
    <name type="synonym">Agaricus chlorophos</name>
    <dbReference type="NCBI Taxonomy" id="658473"/>
    <lineage>
        <taxon>Eukaryota</taxon>
        <taxon>Fungi</taxon>
        <taxon>Dikarya</taxon>
        <taxon>Basidiomycota</taxon>
        <taxon>Agaricomycotina</taxon>
        <taxon>Agaricomycetes</taxon>
        <taxon>Agaricomycetidae</taxon>
        <taxon>Agaricales</taxon>
        <taxon>Marasmiineae</taxon>
        <taxon>Mycenaceae</taxon>
        <taxon>Mycena</taxon>
    </lineage>
</organism>
<dbReference type="AlphaFoldDB" id="A0A8H6TM81"/>
<evidence type="ECO:0000256" key="2">
    <source>
        <dbReference type="ARBA" id="ARBA00022723"/>
    </source>
</evidence>
<evidence type="ECO:0000256" key="5">
    <source>
        <dbReference type="ARBA" id="ARBA00023242"/>
    </source>
</evidence>
<sequence>MGKKGTKRKDPQPDSDAEPVELRPAKKTKQTKKSAEERDQAFLTHFASKHDKVDLEKEEDEVNTAILAVQMCEWKRNKTECYDHYRDPKLVKEKGVWKYKFTCKRYPSKTVTRARYHTSTSNLVTHARGCNPCASNSIKKYTTGGDYDVGRFRTSLALWIAVRNRPHLAVTDPELVDTFKTLQPNVHVPSNDTVGEDIKRIEKLTKPAIIELFKKHDCVFHGMLDGWTAANVLASVGLGVQPRARGNASGRIARINLATRIHCLAHILNLIVKAFLSLFVPRKGEVGDSNEDEDEHDTTLDEEYIQALEEVDESVKASDAQAIAELDEDKLLNARDLDIILDEDDRRMARDAYRKLTRLGHRIFNSELLRKQLVEIALSLKIPSAEKKRMLRAILTRWNSVTDMLLRGLELQPALDRLCLTSTGRASIKSLLLSNEQWQLMYQVQNRFW</sequence>
<keyword evidence="2" id="KW-0479">Metal-binding</keyword>
<comment type="subcellular location">
    <subcellularLocation>
        <location evidence="1">Nucleus</location>
    </subcellularLocation>
</comment>
<proteinExistence type="predicted"/>